<evidence type="ECO:0000313" key="2">
    <source>
        <dbReference type="EMBL" id="JAC77966.1"/>
    </source>
</evidence>
<gene>
    <name evidence="2" type="ORF">TSPGSL018_16367</name>
</gene>
<proteinExistence type="predicted"/>
<sequence length="31" mass="3673">MQFMRDLGHSKLPAKHVFRGDGPRRRVARPR</sequence>
<dbReference type="AlphaFoldDB" id="A0A061S599"/>
<name>A0A061S599_9CHLO</name>
<dbReference type="EMBL" id="GBEZ01007503">
    <property type="protein sequence ID" value="JAC77966.1"/>
    <property type="molecule type" value="Transcribed_RNA"/>
</dbReference>
<reference evidence="2" key="1">
    <citation type="submission" date="2014-05" db="EMBL/GenBank/DDBJ databases">
        <title>The transcriptome of the halophilic microalga Tetraselmis sp. GSL018 isolated from the Great Salt Lake, Utah.</title>
        <authorList>
            <person name="Jinkerson R.E."/>
            <person name="D'Adamo S."/>
            <person name="Posewitz M.C."/>
        </authorList>
    </citation>
    <scope>NUCLEOTIDE SEQUENCE</scope>
    <source>
        <strain evidence="2">GSL018</strain>
    </source>
</reference>
<protein>
    <submittedName>
        <fullName evidence="2">Uncharacterized protein</fullName>
    </submittedName>
</protein>
<feature type="non-terminal residue" evidence="2">
    <location>
        <position position="31"/>
    </location>
</feature>
<evidence type="ECO:0000256" key="1">
    <source>
        <dbReference type="SAM" id="MobiDB-lite"/>
    </source>
</evidence>
<feature type="region of interest" description="Disordered" evidence="1">
    <location>
        <begin position="1"/>
        <end position="31"/>
    </location>
</feature>
<organism evidence="2">
    <name type="scientific">Tetraselmis sp. GSL018</name>
    <dbReference type="NCBI Taxonomy" id="582737"/>
    <lineage>
        <taxon>Eukaryota</taxon>
        <taxon>Viridiplantae</taxon>
        <taxon>Chlorophyta</taxon>
        <taxon>core chlorophytes</taxon>
        <taxon>Chlorodendrophyceae</taxon>
        <taxon>Chlorodendrales</taxon>
        <taxon>Chlorodendraceae</taxon>
        <taxon>Tetraselmis</taxon>
    </lineage>
</organism>
<accession>A0A061S599</accession>